<proteinExistence type="predicted"/>
<evidence type="ECO:0000256" key="1">
    <source>
        <dbReference type="SAM" id="MobiDB-lite"/>
    </source>
</evidence>
<reference evidence="2" key="2">
    <citation type="journal article" date="2024" name="Plant">
        <title>Genomic evolution and insights into agronomic trait innovations of Sesamum species.</title>
        <authorList>
            <person name="Miao H."/>
            <person name="Wang L."/>
            <person name="Qu L."/>
            <person name="Liu H."/>
            <person name="Sun Y."/>
            <person name="Le M."/>
            <person name="Wang Q."/>
            <person name="Wei S."/>
            <person name="Zheng Y."/>
            <person name="Lin W."/>
            <person name="Duan Y."/>
            <person name="Cao H."/>
            <person name="Xiong S."/>
            <person name="Wang X."/>
            <person name="Wei L."/>
            <person name="Li C."/>
            <person name="Ma Q."/>
            <person name="Ju M."/>
            <person name="Zhao R."/>
            <person name="Li G."/>
            <person name="Mu C."/>
            <person name="Tian Q."/>
            <person name="Mei H."/>
            <person name="Zhang T."/>
            <person name="Gao T."/>
            <person name="Zhang H."/>
        </authorList>
    </citation>
    <scope>NUCLEOTIDE SEQUENCE</scope>
    <source>
        <strain evidence="2">G02</strain>
    </source>
</reference>
<accession>A0AAW2Q1I7</accession>
<dbReference type="AlphaFoldDB" id="A0AAW2Q1I7"/>
<evidence type="ECO:0008006" key="3">
    <source>
        <dbReference type="Google" id="ProtNLM"/>
    </source>
</evidence>
<gene>
    <name evidence="2" type="ORF">Sradi_3841700</name>
</gene>
<feature type="region of interest" description="Disordered" evidence="1">
    <location>
        <begin position="20"/>
        <end position="40"/>
    </location>
</feature>
<reference evidence="2" key="1">
    <citation type="submission" date="2020-06" db="EMBL/GenBank/DDBJ databases">
        <authorList>
            <person name="Li T."/>
            <person name="Hu X."/>
            <person name="Zhang T."/>
            <person name="Song X."/>
            <person name="Zhang H."/>
            <person name="Dai N."/>
            <person name="Sheng W."/>
            <person name="Hou X."/>
            <person name="Wei L."/>
        </authorList>
    </citation>
    <scope>NUCLEOTIDE SEQUENCE</scope>
    <source>
        <strain evidence="2">G02</strain>
        <tissue evidence="2">Leaf</tissue>
    </source>
</reference>
<name>A0AAW2Q1I7_SESRA</name>
<dbReference type="EMBL" id="JACGWJ010000016">
    <property type="protein sequence ID" value="KAL0361572.1"/>
    <property type="molecule type" value="Genomic_DNA"/>
</dbReference>
<organism evidence="2">
    <name type="scientific">Sesamum radiatum</name>
    <name type="common">Black benniseed</name>
    <dbReference type="NCBI Taxonomy" id="300843"/>
    <lineage>
        <taxon>Eukaryota</taxon>
        <taxon>Viridiplantae</taxon>
        <taxon>Streptophyta</taxon>
        <taxon>Embryophyta</taxon>
        <taxon>Tracheophyta</taxon>
        <taxon>Spermatophyta</taxon>
        <taxon>Magnoliopsida</taxon>
        <taxon>eudicotyledons</taxon>
        <taxon>Gunneridae</taxon>
        <taxon>Pentapetalae</taxon>
        <taxon>asterids</taxon>
        <taxon>lamiids</taxon>
        <taxon>Lamiales</taxon>
        <taxon>Pedaliaceae</taxon>
        <taxon>Sesamum</taxon>
    </lineage>
</organism>
<sequence>MLQARKCYVEAIKRGKKRILEEASSEENPSKRGKDPMPWTELKGEDPIIVQSMEELLTVELIPGDLDKTTKMGSKMTKDVQRKVIHCLQENKDIFAWTPQDLEGIDPGVITHHLNLDPTVRPIK</sequence>
<evidence type="ECO:0000313" key="2">
    <source>
        <dbReference type="EMBL" id="KAL0361572.1"/>
    </source>
</evidence>
<protein>
    <recommendedName>
        <fullName evidence="3">Reverse transcriptase domain-containing protein</fullName>
    </recommendedName>
</protein>
<comment type="caution">
    <text evidence="2">The sequence shown here is derived from an EMBL/GenBank/DDBJ whole genome shotgun (WGS) entry which is preliminary data.</text>
</comment>